<gene>
    <name evidence="6" type="ORF">OLW01_12675</name>
</gene>
<dbReference type="Pfam" id="PF14718">
    <property type="entry name" value="SLT_L"/>
    <property type="match status" value="1"/>
</dbReference>
<dbReference type="Gene3D" id="1.25.20.10">
    <property type="entry name" value="Bacterial muramidases"/>
    <property type="match status" value="1"/>
</dbReference>
<dbReference type="RefSeq" id="WP_268074282.1">
    <property type="nucleotide sequence ID" value="NZ_CP109965.1"/>
</dbReference>
<protein>
    <submittedName>
        <fullName evidence="6">Transglycosylase SLT domain-containing protein</fullName>
    </submittedName>
</protein>
<dbReference type="Gene3D" id="1.10.530.10">
    <property type="match status" value="1"/>
</dbReference>
<dbReference type="InterPro" id="IPR023346">
    <property type="entry name" value="Lysozyme-like_dom_sf"/>
</dbReference>
<keyword evidence="2 3" id="KW-0732">Signal</keyword>
<evidence type="ECO:0000313" key="6">
    <source>
        <dbReference type="EMBL" id="WAJ69983.1"/>
    </source>
</evidence>
<proteinExistence type="inferred from homology"/>
<feature type="chain" id="PRO_5047430369" evidence="3">
    <location>
        <begin position="21"/>
        <end position="638"/>
    </location>
</feature>
<dbReference type="InterPro" id="IPR012289">
    <property type="entry name" value="Lytic_TGlycosylase_superhlx_L"/>
</dbReference>
<comment type="similarity">
    <text evidence="1">Belongs to the transglycosylase Slt family.</text>
</comment>
<evidence type="ECO:0000259" key="5">
    <source>
        <dbReference type="Pfam" id="PF14718"/>
    </source>
</evidence>
<dbReference type="PANTHER" id="PTHR37423">
    <property type="entry name" value="SOLUBLE LYTIC MUREIN TRANSGLYCOSYLASE-RELATED"/>
    <property type="match status" value="1"/>
</dbReference>
<name>A0ABY7AL76_9ALTE</name>
<dbReference type="InterPro" id="IPR037061">
    <property type="entry name" value="Lytic_TGlycoase_superhlx_L_sf"/>
</dbReference>
<dbReference type="Pfam" id="PF00760">
    <property type="entry name" value="Cucumo_coat"/>
    <property type="match status" value="1"/>
</dbReference>
<evidence type="ECO:0000256" key="1">
    <source>
        <dbReference type="ARBA" id="ARBA00007734"/>
    </source>
</evidence>
<reference evidence="6" key="1">
    <citation type="submission" date="2022-10" db="EMBL/GenBank/DDBJ databases">
        <title>Catenovulum adriacola sp. nov. isolated in the Harbour of Susak.</title>
        <authorList>
            <person name="Schoch T."/>
            <person name="Reich S.J."/>
            <person name="Stoeferle S."/>
            <person name="Flaiz M."/>
            <person name="Kazda M."/>
            <person name="Riedel C.U."/>
            <person name="Duerre P."/>
        </authorList>
    </citation>
    <scope>NUCLEOTIDE SEQUENCE</scope>
    <source>
        <strain evidence="6">TS8</strain>
    </source>
</reference>
<dbReference type="CDD" id="cd13401">
    <property type="entry name" value="Slt70-like"/>
    <property type="match status" value="1"/>
</dbReference>
<feature type="domain" description="Transglycosylase SLT" evidence="4">
    <location>
        <begin position="479"/>
        <end position="586"/>
    </location>
</feature>
<dbReference type="PANTHER" id="PTHR37423:SF5">
    <property type="entry name" value="SOLUBLE LYTIC MUREIN TRANSGLYCOSYLASE"/>
    <property type="match status" value="1"/>
</dbReference>
<keyword evidence="7" id="KW-1185">Reference proteome</keyword>
<dbReference type="Proteomes" id="UP001163726">
    <property type="component" value="Chromosome"/>
</dbReference>
<evidence type="ECO:0000256" key="3">
    <source>
        <dbReference type="SAM" id="SignalP"/>
    </source>
</evidence>
<dbReference type="EMBL" id="CP109965">
    <property type="protein sequence ID" value="WAJ69983.1"/>
    <property type="molecule type" value="Genomic_DNA"/>
</dbReference>
<feature type="domain" description="Lytic transglycosylase superhelical linker" evidence="5">
    <location>
        <begin position="402"/>
        <end position="467"/>
    </location>
</feature>
<evidence type="ECO:0000256" key="2">
    <source>
        <dbReference type="ARBA" id="ARBA00022729"/>
    </source>
</evidence>
<evidence type="ECO:0000313" key="7">
    <source>
        <dbReference type="Proteomes" id="UP001163726"/>
    </source>
</evidence>
<evidence type="ECO:0000259" key="4">
    <source>
        <dbReference type="Pfam" id="PF01464"/>
    </source>
</evidence>
<dbReference type="InterPro" id="IPR008939">
    <property type="entry name" value="Lytic_TGlycosylase_superhlx_U"/>
</dbReference>
<dbReference type="Pfam" id="PF01464">
    <property type="entry name" value="SLT"/>
    <property type="match status" value="1"/>
</dbReference>
<dbReference type="SUPFAM" id="SSF48435">
    <property type="entry name" value="Bacterial muramidases"/>
    <property type="match status" value="1"/>
</dbReference>
<dbReference type="InterPro" id="IPR008258">
    <property type="entry name" value="Transglycosylase_SLT_dom_1"/>
</dbReference>
<dbReference type="Gene3D" id="1.10.1240.20">
    <property type="entry name" value="Lytic transglycosylase, superhelical linker domain"/>
    <property type="match status" value="1"/>
</dbReference>
<sequence length="638" mass="73923">MKWVSLVLGSLVWVGSNSFAMSADIEQQREWFSSAEAEAQNGSYKTVERWREKLADYPLFPYVELAYLKNNTYLSNKDKIRSFLSIYESTPLEWPLRKKWLNYLAKKNEPLLFINDFKPTSSAELNCQYLRFELAIGGKIKDIADQVKDLWVVGQSQPKVCDPLFDQWQKAGFRTTNVVKQRVIKAADGGSHTLIPYLTKLLPKSEQAWAKLWHAVRRNPAVITQLNQFKSPNEDNAKIQFYGIKRLIWRDPDSAIKHWPIIEEKFPFSAEQRGQVLYTFALALASKGHKDAIDWMDKVPNEVKDDKLTHWHLAAYLREQDWVNVASVIQSLPEQLQQKAIYRYWLSRAQAKLGIKHTANNRFIELSKTRHYYGFMAAAQIEEPYQLNYKPYKAEQAVISKLASAPAAKRTYEFLQIKRNVSARREWWQYKRTLSSDELAAASYLAYQWQWYDQALRGIAQAGLYDEVSIRFPKAFADLYQKYSKRVGIDSSLAFAISRRESSFMEDAHSPVGAMGLMQIMPATARFVEGKRVSRRRLYEANTNIRLGTKYISGLIKRTKQQTPLAIASYNAGYSRVMSWLPKDKAMPLDIWIENIPYHETREYVKAVLAYQQVYELMSNKPKNVFAGLVNSQIVKNN</sequence>
<accession>A0ABY7AL76</accession>
<dbReference type="SUPFAM" id="SSF53955">
    <property type="entry name" value="Lysozyme-like"/>
    <property type="match status" value="1"/>
</dbReference>
<organism evidence="6 7">
    <name type="scientific">Catenovulum adriaticum</name>
    <dbReference type="NCBI Taxonomy" id="2984846"/>
    <lineage>
        <taxon>Bacteria</taxon>
        <taxon>Pseudomonadati</taxon>
        <taxon>Pseudomonadota</taxon>
        <taxon>Gammaproteobacteria</taxon>
        <taxon>Alteromonadales</taxon>
        <taxon>Alteromonadaceae</taxon>
        <taxon>Catenovulum</taxon>
    </lineage>
</organism>
<feature type="signal peptide" evidence="3">
    <location>
        <begin position="1"/>
        <end position="20"/>
    </location>
</feature>